<organism evidence="2 3">
    <name type="scientific">Phyllobacterium myrsinacearum</name>
    <dbReference type="NCBI Taxonomy" id="28101"/>
    <lineage>
        <taxon>Bacteria</taxon>
        <taxon>Pseudomonadati</taxon>
        <taxon>Pseudomonadota</taxon>
        <taxon>Alphaproteobacteria</taxon>
        <taxon>Hyphomicrobiales</taxon>
        <taxon>Phyllobacteriaceae</taxon>
        <taxon>Phyllobacterium</taxon>
    </lineage>
</organism>
<reference evidence="2 3" key="1">
    <citation type="submission" date="2020-07" db="EMBL/GenBank/DDBJ databases">
        <title>Genomic Encyclopedia of Type Strains, Phase IV (KMG-V): Genome sequencing to study the core and pangenomes of soil and plant-associated prokaryotes.</title>
        <authorList>
            <person name="Whitman W."/>
        </authorList>
    </citation>
    <scope>NUCLEOTIDE SEQUENCE [LARGE SCALE GENOMIC DNA]</scope>
    <source>
        <strain evidence="2 3">AN3</strain>
    </source>
</reference>
<evidence type="ECO:0000313" key="3">
    <source>
        <dbReference type="Proteomes" id="UP000549052"/>
    </source>
</evidence>
<keyword evidence="3" id="KW-1185">Reference proteome</keyword>
<evidence type="ECO:0000256" key="1">
    <source>
        <dbReference type="SAM" id="MobiDB-lite"/>
    </source>
</evidence>
<accession>A0A839ES50</accession>
<dbReference type="AlphaFoldDB" id="A0A839ES50"/>
<sequence>MGDISDDMRLHAESVRHDEACLEAVRSLRKELKVLLRIDHAENNAIFRDNRANLLKSRDDLDILEAIANETGRVDANIRIIVRRARRKKTASAETVRSERYRNSNPNYGRF</sequence>
<dbReference type="RefSeq" id="WP_182552304.1">
    <property type="nucleotide sequence ID" value="NZ_JACGXN010000016.1"/>
</dbReference>
<gene>
    <name evidence="2" type="ORF">FHW16_005504</name>
</gene>
<evidence type="ECO:0000313" key="2">
    <source>
        <dbReference type="EMBL" id="MBA8881759.1"/>
    </source>
</evidence>
<comment type="caution">
    <text evidence="2">The sequence shown here is derived from an EMBL/GenBank/DDBJ whole genome shotgun (WGS) entry which is preliminary data.</text>
</comment>
<protein>
    <submittedName>
        <fullName evidence="2">Uncharacterized protein</fullName>
    </submittedName>
</protein>
<name>A0A839ES50_9HYPH</name>
<feature type="region of interest" description="Disordered" evidence="1">
    <location>
        <begin position="87"/>
        <end position="111"/>
    </location>
</feature>
<proteinExistence type="predicted"/>
<dbReference type="EMBL" id="JACGXN010000016">
    <property type="protein sequence ID" value="MBA8881759.1"/>
    <property type="molecule type" value="Genomic_DNA"/>
</dbReference>
<dbReference type="Proteomes" id="UP000549052">
    <property type="component" value="Unassembled WGS sequence"/>
</dbReference>